<dbReference type="AlphaFoldDB" id="A0A5B7D911"/>
<evidence type="ECO:0000313" key="2">
    <source>
        <dbReference type="Proteomes" id="UP000324222"/>
    </source>
</evidence>
<keyword evidence="2" id="KW-1185">Reference proteome</keyword>
<proteinExistence type="predicted"/>
<dbReference type="EMBL" id="VSRR010000622">
    <property type="protein sequence ID" value="MPC17798.1"/>
    <property type="molecule type" value="Genomic_DNA"/>
</dbReference>
<accession>A0A5B7D911</accession>
<sequence length="72" mass="7732">MLTICDHEARHGGETDFLVAAPCWSCPCRSSVHTERLSRGHRYGCCGHGNGGHKSSTAATMIVTSVTSKPHH</sequence>
<dbReference type="Proteomes" id="UP000324222">
    <property type="component" value="Unassembled WGS sequence"/>
</dbReference>
<name>A0A5B7D911_PORTR</name>
<evidence type="ECO:0000313" key="1">
    <source>
        <dbReference type="EMBL" id="MPC17798.1"/>
    </source>
</evidence>
<reference evidence="1 2" key="1">
    <citation type="submission" date="2019-05" db="EMBL/GenBank/DDBJ databases">
        <title>Another draft genome of Portunus trituberculatus and its Hox gene families provides insights of decapod evolution.</title>
        <authorList>
            <person name="Jeong J.-H."/>
            <person name="Song I."/>
            <person name="Kim S."/>
            <person name="Choi T."/>
            <person name="Kim D."/>
            <person name="Ryu S."/>
            <person name="Kim W."/>
        </authorList>
    </citation>
    <scope>NUCLEOTIDE SEQUENCE [LARGE SCALE GENOMIC DNA]</scope>
    <source>
        <tissue evidence="1">Muscle</tissue>
    </source>
</reference>
<protein>
    <submittedName>
        <fullName evidence="1">Uncharacterized protein</fullName>
    </submittedName>
</protein>
<organism evidence="1 2">
    <name type="scientific">Portunus trituberculatus</name>
    <name type="common">Swimming crab</name>
    <name type="synonym">Neptunus trituberculatus</name>
    <dbReference type="NCBI Taxonomy" id="210409"/>
    <lineage>
        <taxon>Eukaryota</taxon>
        <taxon>Metazoa</taxon>
        <taxon>Ecdysozoa</taxon>
        <taxon>Arthropoda</taxon>
        <taxon>Crustacea</taxon>
        <taxon>Multicrustacea</taxon>
        <taxon>Malacostraca</taxon>
        <taxon>Eumalacostraca</taxon>
        <taxon>Eucarida</taxon>
        <taxon>Decapoda</taxon>
        <taxon>Pleocyemata</taxon>
        <taxon>Brachyura</taxon>
        <taxon>Eubrachyura</taxon>
        <taxon>Portunoidea</taxon>
        <taxon>Portunidae</taxon>
        <taxon>Portuninae</taxon>
        <taxon>Portunus</taxon>
    </lineage>
</organism>
<gene>
    <name evidence="1" type="ORF">E2C01_010664</name>
</gene>
<comment type="caution">
    <text evidence="1">The sequence shown here is derived from an EMBL/GenBank/DDBJ whole genome shotgun (WGS) entry which is preliminary data.</text>
</comment>